<feature type="compositionally biased region" description="Polar residues" evidence="1">
    <location>
        <begin position="483"/>
        <end position="500"/>
    </location>
</feature>
<feature type="region of interest" description="Disordered" evidence="1">
    <location>
        <begin position="483"/>
        <end position="694"/>
    </location>
</feature>
<keyword evidence="4" id="KW-1185">Reference proteome</keyword>
<organism evidence="3 4">
    <name type="scientific">Trematosphaeria pertusa</name>
    <dbReference type="NCBI Taxonomy" id="390896"/>
    <lineage>
        <taxon>Eukaryota</taxon>
        <taxon>Fungi</taxon>
        <taxon>Dikarya</taxon>
        <taxon>Ascomycota</taxon>
        <taxon>Pezizomycotina</taxon>
        <taxon>Dothideomycetes</taxon>
        <taxon>Pleosporomycetidae</taxon>
        <taxon>Pleosporales</taxon>
        <taxon>Massarineae</taxon>
        <taxon>Trematosphaeriaceae</taxon>
        <taxon>Trematosphaeria</taxon>
    </lineage>
</organism>
<reference evidence="3" key="1">
    <citation type="journal article" date="2020" name="Stud. Mycol.">
        <title>101 Dothideomycetes genomes: a test case for predicting lifestyles and emergence of pathogens.</title>
        <authorList>
            <person name="Haridas S."/>
            <person name="Albert R."/>
            <person name="Binder M."/>
            <person name="Bloem J."/>
            <person name="Labutti K."/>
            <person name="Salamov A."/>
            <person name="Andreopoulos B."/>
            <person name="Baker S."/>
            <person name="Barry K."/>
            <person name="Bills G."/>
            <person name="Bluhm B."/>
            <person name="Cannon C."/>
            <person name="Castanera R."/>
            <person name="Culley D."/>
            <person name="Daum C."/>
            <person name="Ezra D."/>
            <person name="Gonzalez J."/>
            <person name="Henrissat B."/>
            <person name="Kuo A."/>
            <person name="Liang C."/>
            <person name="Lipzen A."/>
            <person name="Lutzoni F."/>
            <person name="Magnuson J."/>
            <person name="Mondo S."/>
            <person name="Nolan M."/>
            <person name="Ohm R."/>
            <person name="Pangilinan J."/>
            <person name="Park H.-J."/>
            <person name="Ramirez L."/>
            <person name="Alfaro M."/>
            <person name="Sun H."/>
            <person name="Tritt A."/>
            <person name="Yoshinaga Y."/>
            <person name="Zwiers L.-H."/>
            <person name="Turgeon B."/>
            <person name="Goodwin S."/>
            <person name="Spatafora J."/>
            <person name="Crous P."/>
            <person name="Grigoriev I."/>
        </authorList>
    </citation>
    <scope>NUCLEOTIDE SEQUENCE</scope>
    <source>
        <strain evidence="3">CBS 122368</strain>
    </source>
</reference>
<feature type="compositionally biased region" description="Acidic residues" evidence="1">
    <location>
        <begin position="995"/>
        <end position="1015"/>
    </location>
</feature>
<feature type="compositionally biased region" description="Basic and acidic residues" evidence="1">
    <location>
        <begin position="196"/>
        <end position="210"/>
    </location>
</feature>
<accession>A0A6A6IN29</accession>
<evidence type="ECO:0000313" key="3">
    <source>
        <dbReference type="EMBL" id="KAF2251647.1"/>
    </source>
</evidence>
<sequence length="1263" mass="135337">MATNWQPPFGLPLTFPPQQQQQIAQPAQDDQQGSSADQYQPPPADAFSNPWNIPGLNMQSYGQNGQQAQFPPAAWPPSPLPAMGMWNAMQTQFPFLTQNGPIPPPPFPGLNFPPAPFPQAPLQNVASPGSFYTPPIQPGELSQSRPPAAIDRLIETLDSDKEEGEVSDGDRMSRSPAGNGRAYPEPPRSVPQSSVRPDREREADQRDSYDPNRPAAGQTFQSPPEQAKPRTDSLKSPDTMPQQREEAKQFVRLLHSNNMGYHTLAAEGLDSGPLRDLYRSLNLPSEPEPVPLPKTRDAAPSGPSNGVVTSGQSASLTGNGQTPQPKPSTSVKINIAAIPPAKSAPSPVDRKDYIARLQAAKMAKQATSAKATPPQKTPPATSAVPAAAKAPEPPTVTQAGQAISEEEKARKTELIRQRLEALKKNPSSPASKSANTGAVTNPATISSPAAITQSTPIAGSSAKPQPLPAAAFSGIPGLFMNSPSTAPAVQAPSTPAQNAASAIPSKRPLASDSVDTAPYISDADSGGSEMDLSDSHASKPSAVIPQTISRNGEQNLRTVQSIPDFPFRSASAMLPSSAVSTPGPQTPASLARETELSKKEKELAAMKLALQKRMREQRQKRMEAAAPSSPKPLTGTQESLSSSASQPQPEPPVTAQPEKAPKGNAPVPASSGVIQALSRESKRQRRAEIESGLPALEAEIANNAARMAQLAEEMEQLTAHNERMKQDKGRLIRELESLGIDTEGMPHAELQAKRDEIVRERKAEAELRAQTPEVLAPSSASIEDEAQGRVTLESTMVEPTAVPSNRETSVQGLSHPDDVISSIQQVAIPGLHASVSQPPATLVDSPRQSTRQQDLIPENKSDELPYSPAAAPDMPQPDVAQRTVTTEAMDGETPKAVGLQESATPIDDDEDFYSPAPAHTEPVIDEQRVSATSQLGANSPSEDGEVAMSESPDEEEYEPEQPAILTEPATEAQTQYAQIFGSPGSSTSSSMSTHEDEEVYEPPDFDEPILDDEPHEADASLEATVQHGDAEEGAMNISTPSSDESEDFDSGPQSAAENTNDEFTPFNTGPEQSVPVADDLAPELQSETVPVGELMAEKLMSTADDEAELAKFVPYESPLRLFKSYRYHPNFPEEVPGGFLSMTYSHQIDPDKELCPIEVTGAVCNDPNCPGQHFRGMSLTGAYSPAAFRSCLFAFTPCEKLLVQLGTANPGETPQEKQLWNDGLRAVLKELRQRNTKDPNGIAMEIAKYRRQFLKDDTRVVNL</sequence>
<dbReference type="Pfam" id="PF10650">
    <property type="entry name" value="zf-C3H1"/>
    <property type="match status" value="1"/>
</dbReference>
<feature type="compositionally biased region" description="Low complexity" evidence="1">
    <location>
        <begin position="366"/>
        <end position="390"/>
    </location>
</feature>
<feature type="compositionally biased region" description="Basic and acidic residues" evidence="1">
    <location>
        <begin position="613"/>
        <end position="623"/>
    </location>
</feature>
<feature type="region of interest" description="Disordered" evidence="1">
    <location>
        <begin position="830"/>
        <end position="1073"/>
    </location>
</feature>
<feature type="compositionally biased region" description="Polar residues" evidence="1">
    <location>
        <begin position="802"/>
        <end position="812"/>
    </location>
</feature>
<feature type="compositionally biased region" description="Low complexity" evidence="1">
    <location>
        <begin position="1"/>
        <end position="39"/>
    </location>
</feature>
<feature type="compositionally biased region" description="Low complexity" evidence="1">
    <location>
        <begin position="637"/>
        <end position="647"/>
    </location>
</feature>
<dbReference type="GeneID" id="54579955"/>
<evidence type="ECO:0000259" key="2">
    <source>
        <dbReference type="Pfam" id="PF10650"/>
    </source>
</evidence>
<feature type="region of interest" description="Disordered" evidence="1">
    <location>
        <begin position="1"/>
        <end position="71"/>
    </location>
</feature>
<evidence type="ECO:0000313" key="4">
    <source>
        <dbReference type="Proteomes" id="UP000800094"/>
    </source>
</evidence>
<feature type="compositionally biased region" description="Polar residues" evidence="1">
    <location>
        <begin position="302"/>
        <end position="332"/>
    </location>
</feature>
<name>A0A6A6IN29_9PLEO</name>
<dbReference type="RefSeq" id="XP_033686651.1">
    <property type="nucleotide sequence ID" value="XM_033826625.1"/>
</dbReference>
<evidence type="ECO:0000256" key="1">
    <source>
        <dbReference type="SAM" id="MobiDB-lite"/>
    </source>
</evidence>
<dbReference type="AlphaFoldDB" id="A0A6A6IN29"/>
<dbReference type="OrthoDB" id="1922977at2759"/>
<feature type="compositionally biased region" description="Low complexity" evidence="1">
    <location>
        <begin position="981"/>
        <end position="992"/>
    </location>
</feature>
<feature type="compositionally biased region" description="Basic and acidic residues" evidence="1">
    <location>
        <begin position="405"/>
        <end position="423"/>
    </location>
</feature>
<gene>
    <name evidence="3" type="ORF">BU26DRAFT_502272</name>
</gene>
<feature type="compositionally biased region" description="Polar residues" evidence="1">
    <location>
        <begin position="1051"/>
        <end position="1071"/>
    </location>
</feature>
<feature type="region of interest" description="Disordered" evidence="1">
    <location>
        <begin position="768"/>
        <end position="817"/>
    </location>
</feature>
<feature type="region of interest" description="Disordered" evidence="1">
    <location>
        <begin position="267"/>
        <end position="464"/>
    </location>
</feature>
<feature type="compositionally biased region" description="Polar residues" evidence="1">
    <location>
        <begin position="436"/>
        <end position="458"/>
    </location>
</feature>
<feature type="compositionally biased region" description="Basic and acidic residues" evidence="1">
    <location>
        <begin position="592"/>
        <end position="604"/>
    </location>
</feature>
<dbReference type="InterPro" id="IPR019607">
    <property type="entry name" value="Putative_zinc-finger_domain"/>
</dbReference>
<feature type="compositionally biased region" description="Low complexity" evidence="1">
    <location>
        <begin position="424"/>
        <end position="435"/>
    </location>
</feature>
<protein>
    <recommendedName>
        <fullName evidence="2">Putative zinc-finger domain-containing protein</fullName>
    </recommendedName>
</protein>
<feature type="compositionally biased region" description="Polar residues" evidence="1">
    <location>
        <begin position="577"/>
        <end position="588"/>
    </location>
</feature>
<feature type="compositionally biased region" description="Pro residues" evidence="1">
    <location>
        <begin position="101"/>
        <end position="119"/>
    </location>
</feature>
<feature type="domain" description="Putative zinc-finger" evidence="2">
    <location>
        <begin position="1154"/>
        <end position="1175"/>
    </location>
</feature>
<feature type="compositionally biased region" description="Polar residues" evidence="1">
    <location>
        <begin position="544"/>
        <end position="561"/>
    </location>
</feature>
<dbReference type="EMBL" id="ML987192">
    <property type="protein sequence ID" value="KAF2251647.1"/>
    <property type="molecule type" value="Genomic_DNA"/>
</dbReference>
<feature type="compositionally biased region" description="Polar residues" evidence="1">
    <location>
        <begin position="929"/>
        <end position="941"/>
    </location>
</feature>
<feature type="region of interest" description="Disordered" evidence="1">
    <location>
        <begin position="97"/>
        <end position="252"/>
    </location>
</feature>
<feature type="compositionally biased region" description="Low complexity" evidence="1">
    <location>
        <begin position="335"/>
        <end position="347"/>
    </location>
</feature>
<proteinExistence type="predicted"/>
<dbReference type="Proteomes" id="UP000800094">
    <property type="component" value="Unassembled WGS sequence"/>
</dbReference>